<keyword evidence="3" id="KW-0812">Transmembrane</keyword>
<gene>
    <name evidence="10" type="primary">LOC111017184</name>
</gene>
<keyword evidence="4 7" id="KW-0479">Metal-binding</keyword>
<evidence type="ECO:0000313" key="10">
    <source>
        <dbReference type="RefSeq" id="XP_022148552.1"/>
    </source>
</evidence>
<keyword evidence="7" id="KW-0560">Oxidoreductase</keyword>
<evidence type="ECO:0000256" key="4">
    <source>
        <dbReference type="ARBA" id="ARBA00022723"/>
    </source>
</evidence>
<proteinExistence type="inferred from homology"/>
<dbReference type="GeneID" id="111017184"/>
<keyword evidence="6" id="KW-0472">Membrane</keyword>
<dbReference type="InterPro" id="IPR001128">
    <property type="entry name" value="Cyt_P450"/>
</dbReference>
<dbReference type="Pfam" id="PF00067">
    <property type="entry name" value="p450"/>
    <property type="match status" value="1"/>
</dbReference>
<dbReference type="SUPFAM" id="SSF48264">
    <property type="entry name" value="Cytochrome P450"/>
    <property type="match status" value="1"/>
</dbReference>
<dbReference type="GO" id="GO:0016709">
    <property type="term" value="F:oxidoreductase activity, acting on paired donors, with incorporation or reduction of molecular oxygen, NAD(P)H as one donor, and incorporation of one atom of oxygen"/>
    <property type="evidence" value="ECO:0007669"/>
    <property type="project" value="TreeGrafter"/>
</dbReference>
<keyword evidence="7" id="KW-0503">Monooxygenase</keyword>
<reference evidence="10" key="1">
    <citation type="submission" date="2025-08" db="UniProtKB">
        <authorList>
            <consortium name="RefSeq"/>
        </authorList>
    </citation>
    <scope>IDENTIFICATION</scope>
    <source>
        <strain evidence="10">OHB3-1</strain>
    </source>
</reference>
<dbReference type="OrthoDB" id="1055148at2759"/>
<dbReference type="PANTHER" id="PTHR24298">
    <property type="entry name" value="FLAVONOID 3'-MONOOXYGENASE-RELATED"/>
    <property type="match status" value="1"/>
</dbReference>
<dbReference type="GO" id="GO:0016020">
    <property type="term" value="C:membrane"/>
    <property type="evidence" value="ECO:0007669"/>
    <property type="project" value="UniProtKB-SubCell"/>
</dbReference>
<keyword evidence="7" id="KW-0408">Iron</keyword>
<evidence type="ECO:0000256" key="2">
    <source>
        <dbReference type="ARBA" id="ARBA00004167"/>
    </source>
</evidence>
<keyword evidence="9" id="KW-1185">Reference proteome</keyword>
<dbReference type="PROSITE" id="PS00086">
    <property type="entry name" value="CYTOCHROME_P450"/>
    <property type="match status" value="1"/>
</dbReference>
<dbReference type="Gene3D" id="1.10.630.10">
    <property type="entry name" value="Cytochrome P450"/>
    <property type="match status" value="1"/>
</dbReference>
<comment type="cofactor">
    <cofactor evidence="1">
        <name>heme</name>
        <dbReference type="ChEBI" id="CHEBI:30413"/>
    </cofactor>
</comment>
<dbReference type="AlphaFoldDB" id="A0A6J1D5D3"/>
<organism evidence="9 10">
    <name type="scientific">Momordica charantia</name>
    <name type="common">Bitter gourd</name>
    <name type="synonym">Balsam pear</name>
    <dbReference type="NCBI Taxonomy" id="3673"/>
    <lineage>
        <taxon>Eukaryota</taxon>
        <taxon>Viridiplantae</taxon>
        <taxon>Streptophyta</taxon>
        <taxon>Embryophyta</taxon>
        <taxon>Tracheophyta</taxon>
        <taxon>Spermatophyta</taxon>
        <taxon>Magnoliopsida</taxon>
        <taxon>eudicotyledons</taxon>
        <taxon>Gunneridae</taxon>
        <taxon>Pentapetalae</taxon>
        <taxon>rosids</taxon>
        <taxon>fabids</taxon>
        <taxon>Cucurbitales</taxon>
        <taxon>Cucurbitaceae</taxon>
        <taxon>Momordiceae</taxon>
        <taxon>Momordica</taxon>
    </lineage>
</organism>
<evidence type="ECO:0000256" key="7">
    <source>
        <dbReference type="RuleBase" id="RU000461"/>
    </source>
</evidence>
<evidence type="ECO:0000256" key="1">
    <source>
        <dbReference type="ARBA" id="ARBA00001971"/>
    </source>
</evidence>
<keyword evidence="7" id="KW-0349">Heme</keyword>
<evidence type="ECO:0000313" key="9">
    <source>
        <dbReference type="Proteomes" id="UP000504603"/>
    </source>
</evidence>
<name>A0A6J1D5D3_MOMCH</name>
<dbReference type="GO" id="GO:0020037">
    <property type="term" value="F:heme binding"/>
    <property type="evidence" value="ECO:0007669"/>
    <property type="project" value="InterPro"/>
</dbReference>
<dbReference type="GO" id="GO:0005506">
    <property type="term" value="F:iron ion binding"/>
    <property type="evidence" value="ECO:0007669"/>
    <property type="project" value="InterPro"/>
</dbReference>
<dbReference type="RefSeq" id="XP_022148552.1">
    <property type="nucleotide sequence ID" value="XM_022292860.1"/>
</dbReference>
<dbReference type="KEGG" id="mcha:111017184"/>
<evidence type="ECO:0000256" key="5">
    <source>
        <dbReference type="ARBA" id="ARBA00022989"/>
    </source>
</evidence>
<protein>
    <submittedName>
        <fullName evidence="10">Cytochrome P450 71A14-like</fullName>
    </submittedName>
</protein>
<evidence type="ECO:0000256" key="6">
    <source>
        <dbReference type="ARBA" id="ARBA00023136"/>
    </source>
</evidence>
<sequence length="155" mass="18211">MNCYDDGEKLRWPEMKAGRCRPEKKAFRNDQRIRTDGNLLSKAARDEMLLRQRKAESAEEEDRQRRTVREEEWRVGGRKIDGRRKKRKTRNGFMPFGGGRRICPGIGVSMLHLQYFVANLVRMFKWDAVGEVDLEEKLEVSIIMKTPLEARISAR</sequence>
<comment type="similarity">
    <text evidence="7">Belongs to the cytochrome P450 family.</text>
</comment>
<dbReference type="Proteomes" id="UP000504603">
    <property type="component" value="Unplaced"/>
</dbReference>
<dbReference type="InterPro" id="IPR051103">
    <property type="entry name" value="Plant_metabolite_P450s"/>
</dbReference>
<accession>A0A6J1D5D3</accession>
<feature type="region of interest" description="Disordered" evidence="8">
    <location>
        <begin position="51"/>
        <end position="70"/>
    </location>
</feature>
<dbReference type="PANTHER" id="PTHR24298:SF800">
    <property type="entry name" value="CYTOCHROME P450 89A2-RELATED"/>
    <property type="match status" value="1"/>
</dbReference>
<keyword evidence="5" id="KW-1133">Transmembrane helix</keyword>
<evidence type="ECO:0000256" key="3">
    <source>
        <dbReference type="ARBA" id="ARBA00022692"/>
    </source>
</evidence>
<comment type="subcellular location">
    <subcellularLocation>
        <location evidence="2">Membrane</location>
        <topology evidence="2">Single-pass membrane protein</topology>
    </subcellularLocation>
</comment>
<evidence type="ECO:0000256" key="8">
    <source>
        <dbReference type="SAM" id="MobiDB-lite"/>
    </source>
</evidence>
<dbReference type="InterPro" id="IPR017972">
    <property type="entry name" value="Cyt_P450_CS"/>
</dbReference>
<dbReference type="InterPro" id="IPR036396">
    <property type="entry name" value="Cyt_P450_sf"/>
</dbReference>